<proteinExistence type="predicted"/>
<feature type="compositionally biased region" description="Basic and acidic residues" evidence="1">
    <location>
        <begin position="544"/>
        <end position="560"/>
    </location>
</feature>
<sequence>MHFSGEKGPVRVALDMILCKIAEDPQSSTCSNISYSNVSGPVASAYPVGSPYAFSTQSLSNISPEQQMALNAKLSRNSGLHGTQPAPLLASPTSPPLLASPFISKTAGGELDVLFETRKAQHCLTDFMLQRNLVVSSIASPSPVPPVPSSESSSGLREATLFSPAQHYAAIPIPHAGASPAALFYASSPHPQIDLHQQPQQGTVYYQHQPPPAPPPHPAPPTVYIPQQLGSYQPSHQQFPCDHSPCSSSPQLAFSGATPTLFWIPNASQDAANVYLSAGGPFPGQQQHSNYLHPPSLVTSNGLSQQNSTQLALSTPAQMPHSNEISINKQLLKANFLNERDLIIIPYIFMLACMLAKLVSVVGNGATCEHHLMTPLTLSQSSGQTKPLYSPEESMHFLPDISTTIILPGKEDHAEYSTRPQPQHKLVTRTDDEAEEGRKTSEIEQCRSVRSNDQLRVLTDYVAGPQEEKLNDRDDGVELDEVSSIHSPSIPESQAAGSSHNDLTAHTNSSTDSGLHRSPQSTLLSMQTTADEATEEDSVYSETNTERSPEEMKPETRSKANDTLIYFVNINGKYSAVSQGEARIVV</sequence>
<dbReference type="AlphaFoldDB" id="A0ABD2QMF6"/>
<dbReference type="EMBL" id="JBJKFK010000037">
    <property type="protein sequence ID" value="KAL3320674.1"/>
    <property type="molecule type" value="Genomic_DNA"/>
</dbReference>
<accession>A0ABD2QMF6</accession>
<keyword evidence="3" id="KW-1185">Reference proteome</keyword>
<evidence type="ECO:0000313" key="3">
    <source>
        <dbReference type="Proteomes" id="UP001626550"/>
    </source>
</evidence>
<organism evidence="2 3">
    <name type="scientific">Cichlidogyrus casuarinus</name>
    <dbReference type="NCBI Taxonomy" id="1844966"/>
    <lineage>
        <taxon>Eukaryota</taxon>
        <taxon>Metazoa</taxon>
        <taxon>Spiralia</taxon>
        <taxon>Lophotrochozoa</taxon>
        <taxon>Platyhelminthes</taxon>
        <taxon>Monogenea</taxon>
        <taxon>Monopisthocotylea</taxon>
        <taxon>Dactylogyridea</taxon>
        <taxon>Ancyrocephalidae</taxon>
        <taxon>Cichlidogyrus</taxon>
    </lineage>
</organism>
<reference evidence="2 3" key="1">
    <citation type="submission" date="2024-11" db="EMBL/GenBank/DDBJ databases">
        <title>Adaptive evolution of stress response genes in parasites aligns with host niche diversity.</title>
        <authorList>
            <person name="Hahn C."/>
            <person name="Resl P."/>
        </authorList>
    </citation>
    <scope>NUCLEOTIDE SEQUENCE [LARGE SCALE GENOMIC DNA]</scope>
    <source>
        <strain evidence="2">EGGRZ-B1_66</strain>
        <tissue evidence="2">Body</tissue>
    </source>
</reference>
<feature type="compositionally biased region" description="Polar residues" evidence="1">
    <location>
        <begin position="484"/>
        <end position="531"/>
    </location>
</feature>
<protein>
    <submittedName>
        <fullName evidence="2">RNA-binding protein Nova-1</fullName>
    </submittedName>
</protein>
<feature type="region of interest" description="Disordered" evidence="1">
    <location>
        <begin position="412"/>
        <end position="445"/>
    </location>
</feature>
<comment type="caution">
    <text evidence="2">The sequence shown here is derived from an EMBL/GenBank/DDBJ whole genome shotgun (WGS) entry which is preliminary data.</text>
</comment>
<feature type="region of interest" description="Disordered" evidence="1">
    <location>
        <begin position="204"/>
        <end position="223"/>
    </location>
</feature>
<feature type="compositionally biased region" description="Pro residues" evidence="1">
    <location>
        <begin position="209"/>
        <end position="223"/>
    </location>
</feature>
<dbReference type="Proteomes" id="UP001626550">
    <property type="component" value="Unassembled WGS sequence"/>
</dbReference>
<feature type="region of interest" description="Disordered" evidence="1">
    <location>
        <begin position="480"/>
        <end position="560"/>
    </location>
</feature>
<gene>
    <name evidence="2" type="primary">NOVA1_2</name>
    <name evidence="2" type="ORF">Ciccas_000646</name>
</gene>
<evidence type="ECO:0000313" key="2">
    <source>
        <dbReference type="EMBL" id="KAL3320674.1"/>
    </source>
</evidence>
<name>A0ABD2QMF6_9PLAT</name>
<feature type="compositionally biased region" description="Basic and acidic residues" evidence="1">
    <location>
        <begin position="428"/>
        <end position="445"/>
    </location>
</feature>
<evidence type="ECO:0000256" key="1">
    <source>
        <dbReference type="SAM" id="MobiDB-lite"/>
    </source>
</evidence>